<name>A0A0F9B1W6_9ZZZZ</name>
<dbReference type="Pfam" id="PF05037">
    <property type="entry name" value="DUF669"/>
    <property type="match status" value="1"/>
</dbReference>
<dbReference type="AlphaFoldDB" id="A0A0F9B1W6"/>
<organism evidence="1">
    <name type="scientific">marine sediment metagenome</name>
    <dbReference type="NCBI Taxonomy" id="412755"/>
    <lineage>
        <taxon>unclassified sequences</taxon>
        <taxon>metagenomes</taxon>
        <taxon>ecological metagenomes</taxon>
    </lineage>
</organism>
<reference evidence="1" key="1">
    <citation type="journal article" date="2015" name="Nature">
        <title>Complex archaea that bridge the gap between prokaryotes and eukaryotes.</title>
        <authorList>
            <person name="Spang A."/>
            <person name="Saw J.H."/>
            <person name="Jorgensen S.L."/>
            <person name="Zaremba-Niedzwiedzka K."/>
            <person name="Martijn J."/>
            <person name="Lind A.E."/>
            <person name="van Eijk R."/>
            <person name="Schleper C."/>
            <person name="Guy L."/>
            <person name="Ettema T.J."/>
        </authorList>
    </citation>
    <scope>NUCLEOTIDE SEQUENCE</scope>
</reference>
<evidence type="ECO:0000313" key="1">
    <source>
        <dbReference type="EMBL" id="KKK84644.1"/>
    </source>
</evidence>
<sequence length="70" mass="7756">MSDDLTQVFGDSGFDTDSVPAQTNFLPPGKYLCMVEEAELKENSKGTGLFVKLVLSILEGPHKNRKFFCN</sequence>
<accession>A0A0F9B1W6</accession>
<proteinExistence type="predicted"/>
<dbReference type="InterPro" id="IPR007731">
    <property type="entry name" value="DUF669"/>
</dbReference>
<feature type="non-terminal residue" evidence="1">
    <location>
        <position position="70"/>
    </location>
</feature>
<comment type="caution">
    <text evidence="1">The sequence shown here is derived from an EMBL/GenBank/DDBJ whole genome shotgun (WGS) entry which is preliminary data.</text>
</comment>
<dbReference type="EMBL" id="LAZR01051679">
    <property type="protein sequence ID" value="KKK84644.1"/>
    <property type="molecule type" value="Genomic_DNA"/>
</dbReference>
<gene>
    <name evidence="1" type="ORF">LCGC14_2781260</name>
</gene>
<protein>
    <submittedName>
        <fullName evidence="1">Uncharacterized protein</fullName>
    </submittedName>
</protein>